<dbReference type="Proteomes" id="UP000699462">
    <property type="component" value="Unassembled WGS sequence"/>
</dbReference>
<keyword evidence="2" id="KW-1185">Reference proteome</keyword>
<proteinExistence type="predicted"/>
<dbReference type="AlphaFoldDB" id="A0A8T0D5S2"/>
<name>A0A8T0D5S2_9TREM</name>
<accession>A0A8T0D5S2</accession>
<comment type="caution">
    <text evidence="1">The sequence shown here is derived from an EMBL/GenBank/DDBJ whole genome shotgun (WGS) entry which is preliminary data.</text>
</comment>
<sequence>MTEGEVVSNKQEAAAAWCKSLRNTLDGAGLHNSSTTPQAHIWLRQPDRISPSTYTRAGVRFTRSRRSRGRPTTPGQLTCRCDSVIESISHLLQTCSITHDAHCRRHNEIMTSVAKLVRRKHTSFLTELHIPHIRTYIKPDFVIFKEYTVYVMDAAVCDPHRIVNNLKSKKTEYGSPEVTASILASLRSWNRQFKKIV</sequence>
<evidence type="ECO:0000313" key="1">
    <source>
        <dbReference type="EMBL" id="KAF8563195.1"/>
    </source>
</evidence>
<gene>
    <name evidence="1" type="ORF">P879_11909</name>
</gene>
<organism evidence="1 2">
    <name type="scientific">Paragonimus westermani</name>
    <dbReference type="NCBI Taxonomy" id="34504"/>
    <lineage>
        <taxon>Eukaryota</taxon>
        <taxon>Metazoa</taxon>
        <taxon>Spiralia</taxon>
        <taxon>Lophotrochozoa</taxon>
        <taxon>Platyhelminthes</taxon>
        <taxon>Trematoda</taxon>
        <taxon>Digenea</taxon>
        <taxon>Plagiorchiida</taxon>
        <taxon>Troglotremata</taxon>
        <taxon>Troglotrematidae</taxon>
        <taxon>Paragonimus</taxon>
    </lineage>
</organism>
<evidence type="ECO:0000313" key="2">
    <source>
        <dbReference type="Proteomes" id="UP000699462"/>
    </source>
</evidence>
<protein>
    <submittedName>
        <fullName evidence="1">Uncharacterized protein</fullName>
    </submittedName>
</protein>
<dbReference type="OrthoDB" id="6253936at2759"/>
<reference evidence="1 2" key="1">
    <citation type="submission" date="2019-07" db="EMBL/GenBank/DDBJ databases">
        <title>Annotation for the trematode Paragonimus westermani.</title>
        <authorList>
            <person name="Choi Y.-J."/>
        </authorList>
    </citation>
    <scope>NUCLEOTIDE SEQUENCE [LARGE SCALE GENOMIC DNA]</scope>
    <source>
        <strain evidence="1">180907_Pwestermani</strain>
    </source>
</reference>
<dbReference type="EMBL" id="JTDF01013647">
    <property type="protein sequence ID" value="KAF8563195.1"/>
    <property type="molecule type" value="Genomic_DNA"/>
</dbReference>